<accession>A0A4V4H0K2</accession>
<organism evidence="1 2">
    <name type="scientific">Niastella caeni</name>
    <dbReference type="NCBI Taxonomy" id="2569763"/>
    <lineage>
        <taxon>Bacteria</taxon>
        <taxon>Pseudomonadati</taxon>
        <taxon>Bacteroidota</taxon>
        <taxon>Chitinophagia</taxon>
        <taxon>Chitinophagales</taxon>
        <taxon>Chitinophagaceae</taxon>
        <taxon>Niastella</taxon>
    </lineage>
</organism>
<evidence type="ECO:0000313" key="1">
    <source>
        <dbReference type="EMBL" id="THU36926.1"/>
    </source>
</evidence>
<dbReference type="AlphaFoldDB" id="A0A4V4H0K2"/>
<evidence type="ECO:0000313" key="2">
    <source>
        <dbReference type="Proteomes" id="UP000306918"/>
    </source>
</evidence>
<dbReference type="Proteomes" id="UP000306918">
    <property type="component" value="Unassembled WGS sequence"/>
</dbReference>
<sequence>MAIQNINTLKNWFKRGFKPLQQQFHDWMDSYWHKDEQLPISSVNGLESILNTLPSQTAINTILALVLPEVINATADHVYTLKAGNRLQSVIITPSADSTIRIGTSNGGEEVMIESFIQASEAFILDSAVYAVADMPVYINGITSPTQILIYKR</sequence>
<dbReference type="OrthoDB" id="6315383at2"/>
<name>A0A4V4H0K2_9BACT</name>
<dbReference type="RefSeq" id="WP_136578602.1">
    <property type="nucleotide sequence ID" value="NZ_STFF01000005.1"/>
</dbReference>
<reference evidence="1 2" key="1">
    <citation type="submission" date="2019-04" db="EMBL/GenBank/DDBJ databases">
        <title>Niastella caeni sp. nov., isolated from activated sludge.</title>
        <authorList>
            <person name="Sheng M."/>
        </authorList>
    </citation>
    <scope>NUCLEOTIDE SEQUENCE [LARGE SCALE GENOMIC DNA]</scope>
    <source>
        <strain evidence="1 2">HX-2-15</strain>
    </source>
</reference>
<gene>
    <name evidence="1" type="ORF">FAM09_18355</name>
</gene>
<proteinExistence type="predicted"/>
<dbReference type="EMBL" id="STFF01000005">
    <property type="protein sequence ID" value="THU36926.1"/>
    <property type="molecule type" value="Genomic_DNA"/>
</dbReference>
<keyword evidence="2" id="KW-1185">Reference proteome</keyword>
<comment type="caution">
    <text evidence="1">The sequence shown here is derived from an EMBL/GenBank/DDBJ whole genome shotgun (WGS) entry which is preliminary data.</text>
</comment>
<protein>
    <submittedName>
        <fullName evidence="1">Uncharacterized protein</fullName>
    </submittedName>
</protein>